<keyword evidence="13" id="KW-0808">Transferase</keyword>
<dbReference type="InterPro" id="IPR004113">
    <property type="entry name" value="FAD-bd_oxidored_4_C"/>
</dbReference>
<feature type="domain" description="FAD-binding PCMH-type" evidence="14">
    <location>
        <begin position="161"/>
        <end position="344"/>
    </location>
</feature>
<comment type="catalytic activity">
    <reaction evidence="13">
        <text>a long chain fatty alcohol + a 1-acylglycerone 3-phosphate = a 1-O-alkylglycerone 3-phosphate + a long-chain fatty acid + H(+)</text>
        <dbReference type="Rhea" id="RHEA:36171"/>
        <dbReference type="ChEBI" id="CHEBI:15378"/>
        <dbReference type="ChEBI" id="CHEBI:17135"/>
        <dbReference type="ChEBI" id="CHEBI:57534"/>
        <dbReference type="ChEBI" id="CHEBI:57560"/>
        <dbReference type="ChEBI" id="CHEBI:73315"/>
        <dbReference type="EC" id="2.5.1.26"/>
    </reaction>
</comment>
<dbReference type="InterPro" id="IPR016169">
    <property type="entry name" value="FAD-bd_PCMH_sub2"/>
</dbReference>
<dbReference type="InterPro" id="IPR006094">
    <property type="entry name" value="Oxid_FAD_bind_N"/>
</dbReference>
<comment type="subunit">
    <text evidence="4 13">Homodimer.</text>
</comment>
<dbReference type="Gene3D" id="3.30.465.10">
    <property type="match status" value="1"/>
</dbReference>
<keyword evidence="8 13" id="KW-0576">Peroxisome</keyword>
<evidence type="ECO:0000259" key="14">
    <source>
        <dbReference type="PROSITE" id="PS51387"/>
    </source>
</evidence>
<evidence type="ECO:0000313" key="16">
    <source>
        <dbReference type="Proteomes" id="UP000183832"/>
    </source>
</evidence>
<dbReference type="InterPro" id="IPR016171">
    <property type="entry name" value="Vanillyl_alc_oxidase_C-sub2"/>
</dbReference>
<feature type="site" description="Important for enzyme activity" evidence="12">
    <location>
        <position position="379"/>
    </location>
</feature>
<keyword evidence="13" id="KW-0444">Lipid biosynthesis</keyword>
<evidence type="ECO:0000256" key="10">
    <source>
        <dbReference type="PIRSR" id="PIRSR625650-2"/>
    </source>
</evidence>
<dbReference type="SUPFAM" id="SSF56176">
    <property type="entry name" value="FAD-binding/transporter-associated domain-like"/>
    <property type="match status" value="1"/>
</dbReference>
<proteinExistence type="inferred from homology"/>
<dbReference type="Proteomes" id="UP000183832">
    <property type="component" value="Unassembled WGS sequence"/>
</dbReference>
<dbReference type="PANTHER" id="PTHR46568">
    <property type="entry name" value="ALKYLDIHYDROXYACETONEPHOSPHATE SYNTHASE, PEROXISOMAL"/>
    <property type="match status" value="1"/>
</dbReference>
<feature type="binding site" evidence="11">
    <location>
        <begin position="263"/>
        <end position="269"/>
    </location>
    <ligand>
        <name>FAD</name>
        <dbReference type="ChEBI" id="CHEBI:57692"/>
    </ligand>
</feature>
<gene>
    <name evidence="15" type="ORF">CLUMA_CG008420</name>
</gene>
<protein>
    <recommendedName>
        <fullName evidence="5 13">Alkylglycerone-phosphate synthase</fullName>
        <shortName evidence="13">Alkyl-DHAP synthase</shortName>
        <ecNumber evidence="5 13">2.5.1.26</ecNumber>
    </recommendedName>
</protein>
<dbReference type="GO" id="GO:0008611">
    <property type="term" value="P:ether lipid biosynthetic process"/>
    <property type="evidence" value="ECO:0007669"/>
    <property type="project" value="UniProtKB-UniPathway"/>
</dbReference>
<dbReference type="SUPFAM" id="SSF55103">
    <property type="entry name" value="FAD-linked oxidases, C-terminal domain"/>
    <property type="match status" value="1"/>
</dbReference>
<dbReference type="InterPro" id="IPR016166">
    <property type="entry name" value="FAD-bd_PCMH"/>
</dbReference>
<comment type="similarity">
    <text evidence="3 13">Belongs to the FAD-binding oxidoreductase/transferase type 4 family.</text>
</comment>
<dbReference type="EC" id="2.5.1.26" evidence="5 13"/>
<dbReference type="EMBL" id="CVRI01000040">
    <property type="protein sequence ID" value="CRK94929.1"/>
    <property type="molecule type" value="Genomic_DNA"/>
</dbReference>
<dbReference type="Pfam" id="PF02913">
    <property type="entry name" value="FAD-oxidase_C"/>
    <property type="match status" value="1"/>
</dbReference>
<evidence type="ECO:0000256" key="4">
    <source>
        <dbReference type="ARBA" id="ARBA00011738"/>
    </source>
</evidence>
<evidence type="ECO:0000256" key="3">
    <source>
        <dbReference type="ARBA" id="ARBA00008000"/>
    </source>
</evidence>
<evidence type="ECO:0000256" key="2">
    <source>
        <dbReference type="ARBA" id="ARBA00004670"/>
    </source>
</evidence>
<organism evidence="15 16">
    <name type="scientific">Clunio marinus</name>
    <dbReference type="NCBI Taxonomy" id="568069"/>
    <lineage>
        <taxon>Eukaryota</taxon>
        <taxon>Metazoa</taxon>
        <taxon>Ecdysozoa</taxon>
        <taxon>Arthropoda</taxon>
        <taxon>Hexapoda</taxon>
        <taxon>Insecta</taxon>
        <taxon>Pterygota</taxon>
        <taxon>Neoptera</taxon>
        <taxon>Endopterygota</taxon>
        <taxon>Diptera</taxon>
        <taxon>Nematocera</taxon>
        <taxon>Chironomoidea</taxon>
        <taxon>Chironomidae</taxon>
        <taxon>Clunio</taxon>
    </lineage>
</organism>
<dbReference type="InterPro" id="IPR036318">
    <property type="entry name" value="FAD-bd_PCMH-like_sf"/>
</dbReference>
<feature type="binding site" evidence="11">
    <location>
        <begin position="328"/>
        <end position="334"/>
    </location>
    <ligand>
        <name>FAD</name>
        <dbReference type="ChEBI" id="CHEBI:57692"/>
    </ligand>
</feature>
<feature type="binding site" evidence="11">
    <location>
        <begin position="276"/>
        <end position="279"/>
    </location>
    <ligand>
        <name>FAD</name>
        <dbReference type="ChEBI" id="CHEBI:57692"/>
    </ligand>
</feature>
<name>A0A1J1I925_9DIPT</name>
<feature type="binding site" evidence="10">
    <location>
        <position position="474"/>
    </location>
    <ligand>
        <name>substrate</name>
    </ligand>
</feature>
<keyword evidence="6 13" id="KW-0285">Flavoprotein</keyword>
<dbReference type="GO" id="GO:0071949">
    <property type="term" value="F:FAD binding"/>
    <property type="evidence" value="ECO:0007669"/>
    <property type="project" value="InterPro"/>
</dbReference>
<keyword evidence="16" id="KW-1185">Reference proteome</keyword>
<dbReference type="AlphaFoldDB" id="A0A1J1I925"/>
<evidence type="ECO:0000256" key="9">
    <source>
        <dbReference type="PIRSR" id="PIRSR625650-1"/>
    </source>
</evidence>
<feature type="active site" description="Proton donor/acceptor" evidence="9">
    <location>
        <position position="535"/>
    </location>
</feature>
<evidence type="ECO:0000256" key="8">
    <source>
        <dbReference type="ARBA" id="ARBA00023140"/>
    </source>
</evidence>
<comment type="subcellular location">
    <subcellularLocation>
        <location evidence="1 13">Peroxisome</location>
    </subcellularLocation>
</comment>
<keyword evidence="7 11" id="KW-0274">FAD</keyword>
<dbReference type="GO" id="GO:0008609">
    <property type="term" value="F:alkylglycerone-phosphate synthase activity"/>
    <property type="evidence" value="ECO:0007669"/>
    <property type="project" value="UniProtKB-EC"/>
</dbReference>
<reference evidence="15 16" key="1">
    <citation type="submission" date="2015-04" db="EMBL/GenBank/DDBJ databases">
        <authorList>
            <person name="Syromyatnikov M.Y."/>
            <person name="Popov V.N."/>
        </authorList>
    </citation>
    <scope>NUCLEOTIDE SEQUENCE [LARGE SCALE GENOMIC DNA]</scope>
</reference>
<dbReference type="Pfam" id="PF01565">
    <property type="entry name" value="FAD_binding_4"/>
    <property type="match status" value="1"/>
</dbReference>
<evidence type="ECO:0000313" key="15">
    <source>
        <dbReference type="EMBL" id="CRK94929.1"/>
    </source>
</evidence>
<dbReference type="PANTHER" id="PTHR46568:SF1">
    <property type="entry name" value="ALKYLDIHYDROXYACETONEPHOSPHATE SYNTHASE, PEROXISOMAL"/>
    <property type="match status" value="1"/>
</dbReference>
<comment type="cofactor">
    <cofactor evidence="11 13">
        <name>FAD</name>
        <dbReference type="ChEBI" id="CHEBI:57692"/>
    </cofactor>
</comment>
<dbReference type="PROSITE" id="PS51387">
    <property type="entry name" value="FAD_PCMH"/>
    <property type="match status" value="1"/>
</dbReference>
<evidence type="ECO:0000256" key="1">
    <source>
        <dbReference type="ARBA" id="ARBA00004275"/>
    </source>
</evidence>
<dbReference type="Gene3D" id="3.30.70.3450">
    <property type="match status" value="1"/>
</dbReference>
<evidence type="ECO:0000256" key="13">
    <source>
        <dbReference type="RuleBase" id="RU363113"/>
    </source>
</evidence>
<dbReference type="Gene3D" id="1.10.45.10">
    <property type="entry name" value="Vanillyl-alcohol Oxidase, Chain A, domain 4"/>
    <property type="match status" value="1"/>
</dbReference>
<dbReference type="OrthoDB" id="7786253at2759"/>
<evidence type="ECO:0000256" key="5">
    <source>
        <dbReference type="ARBA" id="ARBA00012385"/>
    </source>
</evidence>
<dbReference type="InterPro" id="IPR025650">
    <property type="entry name" value="Alkyl-DHAP_Synthase"/>
</dbReference>
<dbReference type="UniPathway" id="UPA00781"/>
<evidence type="ECO:0000256" key="11">
    <source>
        <dbReference type="PIRSR" id="PIRSR625650-3"/>
    </source>
</evidence>
<dbReference type="InterPro" id="IPR016164">
    <property type="entry name" value="FAD-linked_Oxase-like_C"/>
</dbReference>
<dbReference type="Gene3D" id="3.30.300.330">
    <property type="match status" value="1"/>
</dbReference>
<evidence type="ECO:0000256" key="12">
    <source>
        <dbReference type="PIRSR" id="PIRSR625650-4"/>
    </source>
</evidence>
<comment type="pathway">
    <text evidence="2 13">Glycerolipid metabolism; ether lipid biosynthesis.</text>
</comment>
<dbReference type="STRING" id="568069.A0A1J1I925"/>
<evidence type="ECO:0000256" key="7">
    <source>
        <dbReference type="ARBA" id="ARBA00022827"/>
    </source>
</evidence>
<sequence length="623" mass="71570">MFREETPQFRRKIKKFIRMLTEEQDKKKALADYTPTKVESVFRKHRQETLNLNGWGYTDSIFLYDKGKLIFTGNRYPICNIPFNKARSKLLELYKSDVAKYKPYVNPVHKESDYPPKVENLEFCKELSDAKIEFSLDFEDRFLRCRGQATREFYILRFGKFKRIPDIVVWPKCHEDVEIVVKLANKYLSVIIPYGGGTNITLSVTYTKRDSGRFFISLDTSQMNRILWIDRVSMLACIESGIAGKDMEDALQAKGLTVGHEPDSLEFSTLGGWVATRSSGMKQQTYGNIEDIVTKISLVTSVGTLEKNFLVPRASIGPDYDHVIMGSEGTLGVITNVIVKVHPKPPVRRCGSIMFPDFQSGVNFMYEVSKFRTKPSSLRLVDNDHFQLGQALQQNKSIFGEIVDQFKKFGASFFLRYDMEKVSLATYLYEGEKEDADMIEDKIKDTAWKFWGIVAGQKYGERAYLMTYTICYIRDMFFDMGFLLDSIEPSVCWSKCWQMIQSIQRAWDEELERRKLFNMLAIRISQIYNDGVCVYLYYGIGPTTEKDQLETFEELTTIIRDVIKVSGGSLSHHHGIGKKSSHGYVDAVSRVGTDMFHSIKKRLDPNNVFDAGNLVEDKTGAKL</sequence>
<comment type="function">
    <text evidence="13">Catalyzes the exchange of an acyl for a long-chain alkyl group and the formation of the ether bond in the biosynthesis of ether phospholipids.</text>
</comment>
<dbReference type="GO" id="GO:0005777">
    <property type="term" value="C:peroxisome"/>
    <property type="evidence" value="ECO:0007669"/>
    <property type="project" value="UniProtKB-SubCell"/>
</dbReference>
<keyword evidence="13" id="KW-0443">Lipid metabolism</keyword>
<evidence type="ECO:0000256" key="6">
    <source>
        <dbReference type="ARBA" id="ARBA00022630"/>
    </source>
</evidence>
<accession>A0A1J1I925</accession>